<feature type="transmembrane region" description="Helical" evidence="1">
    <location>
        <begin position="75"/>
        <end position="99"/>
    </location>
</feature>
<name>A0A0A2X972_THEFI</name>
<reference evidence="2 3" key="1">
    <citation type="journal article" date="2015" name="Genome Announc.">
        <title>Draft Genome Sequence of the Thermophile Thermus filiformis ATCC 43280, Producer of Carotenoid-(Di)glucoside-Branched Fatty Acid (Di)esters and Source of Hyperthermostable Enzymes of Biotechnological Interest.</title>
        <authorList>
            <person name="Mandelli F."/>
            <person name="Oliveira Ramires B."/>
            <person name="Couger M.B."/>
            <person name="Paixao D.A."/>
            <person name="Camilo C.M."/>
            <person name="Polikarpov I."/>
            <person name="Prade R."/>
            <person name="Riano-Pachon D.M."/>
            <person name="Squina F.M."/>
        </authorList>
    </citation>
    <scope>NUCLEOTIDE SEQUENCE [LARGE SCALE GENOMIC DNA]</scope>
    <source>
        <strain evidence="2 3">ATCC 43280</strain>
    </source>
</reference>
<keyword evidence="1" id="KW-0472">Membrane</keyword>
<dbReference type="PANTHER" id="PTHR37692">
    <property type="entry name" value="HYPOTHETICAL MEMBRANE SPANNING PROTEIN"/>
    <property type="match status" value="1"/>
</dbReference>
<keyword evidence="1" id="KW-0812">Transmembrane</keyword>
<keyword evidence="1" id="KW-1133">Transmembrane helix</keyword>
<accession>A0A0A2X972</accession>
<dbReference type="Proteomes" id="UP000030364">
    <property type="component" value="Unassembled WGS sequence"/>
</dbReference>
<comment type="caution">
    <text evidence="2">The sequence shown here is derived from an EMBL/GenBank/DDBJ whole genome shotgun (WGS) entry which is preliminary data.</text>
</comment>
<dbReference type="PANTHER" id="PTHR37692:SF1">
    <property type="entry name" value="DUF420 DOMAIN-CONTAINING PROTEIN"/>
    <property type="match status" value="1"/>
</dbReference>
<evidence type="ECO:0000313" key="3">
    <source>
        <dbReference type="Proteomes" id="UP000030364"/>
    </source>
</evidence>
<feature type="transmembrane region" description="Helical" evidence="1">
    <location>
        <begin position="111"/>
        <end position="133"/>
    </location>
</feature>
<protein>
    <recommendedName>
        <fullName evidence="4">DUF420 domain-containing protein</fullName>
    </recommendedName>
</protein>
<organism evidence="2 3">
    <name type="scientific">Thermus filiformis</name>
    <dbReference type="NCBI Taxonomy" id="276"/>
    <lineage>
        <taxon>Bacteria</taxon>
        <taxon>Thermotogati</taxon>
        <taxon>Deinococcota</taxon>
        <taxon>Deinococci</taxon>
        <taxon>Thermales</taxon>
        <taxon>Thermaceae</taxon>
        <taxon>Thermus</taxon>
    </lineage>
</organism>
<evidence type="ECO:0000256" key="1">
    <source>
        <dbReference type="SAM" id="Phobius"/>
    </source>
</evidence>
<dbReference type="EMBL" id="JPSL02000040">
    <property type="protein sequence ID" value="KGQ21714.2"/>
    <property type="molecule type" value="Genomic_DNA"/>
</dbReference>
<evidence type="ECO:0000313" key="2">
    <source>
        <dbReference type="EMBL" id="KGQ21714.2"/>
    </source>
</evidence>
<dbReference type="AlphaFoldDB" id="A0A0A2X972"/>
<dbReference type="GO" id="GO:0022904">
    <property type="term" value="P:respiratory electron transport chain"/>
    <property type="evidence" value="ECO:0007669"/>
    <property type="project" value="InterPro"/>
</dbReference>
<dbReference type="GO" id="GO:0016020">
    <property type="term" value="C:membrane"/>
    <property type="evidence" value="ECO:0007669"/>
    <property type="project" value="InterPro"/>
</dbReference>
<dbReference type="Pfam" id="PF04238">
    <property type="entry name" value="DUF420"/>
    <property type="match status" value="1"/>
</dbReference>
<dbReference type="OrthoDB" id="2375575at2"/>
<gene>
    <name evidence="2" type="ORF">THFILI_09760</name>
</gene>
<sequence length="145" mass="16347">MKEVLGLLAVWSIVLSGLTLLLGLYFIRRGRREAHHRSMLVATGLAALFLVFYLAKWALHGTTLYGGPEAWRGAYYALLITHTLLAALNGPLALYVIYNALKGRFSVHKRWARWLVPIWLYVAVSGWVIYLVLKRYGVEAGTIAF</sequence>
<feature type="transmembrane region" description="Helical" evidence="1">
    <location>
        <begin position="6"/>
        <end position="27"/>
    </location>
</feature>
<dbReference type="STRING" id="276.THFILI_09760"/>
<feature type="transmembrane region" description="Helical" evidence="1">
    <location>
        <begin position="39"/>
        <end position="55"/>
    </location>
</feature>
<dbReference type="GO" id="GO:0004129">
    <property type="term" value="F:cytochrome-c oxidase activity"/>
    <property type="evidence" value="ECO:0007669"/>
    <property type="project" value="InterPro"/>
</dbReference>
<proteinExistence type="predicted"/>
<keyword evidence="3" id="KW-1185">Reference proteome</keyword>
<dbReference type="Gene3D" id="1.20.120.80">
    <property type="entry name" value="Cytochrome c oxidase, subunit III, four-helix bundle"/>
    <property type="match status" value="1"/>
</dbReference>
<dbReference type="RefSeq" id="WP_038064910.1">
    <property type="nucleotide sequence ID" value="NZ_JPSL02000040.1"/>
</dbReference>
<dbReference type="InterPro" id="IPR013833">
    <property type="entry name" value="Cyt_c_oxidase_su3_a-hlx"/>
</dbReference>
<dbReference type="InterPro" id="IPR007352">
    <property type="entry name" value="DUF420"/>
</dbReference>
<evidence type="ECO:0008006" key="4">
    <source>
        <dbReference type="Google" id="ProtNLM"/>
    </source>
</evidence>